<dbReference type="AlphaFoldDB" id="A0A4Z2HGK3"/>
<keyword evidence="2" id="KW-1185">Reference proteome</keyword>
<evidence type="ECO:0000313" key="2">
    <source>
        <dbReference type="Proteomes" id="UP000314294"/>
    </source>
</evidence>
<evidence type="ECO:0000313" key="1">
    <source>
        <dbReference type="EMBL" id="TNN64987.1"/>
    </source>
</evidence>
<proteinExistence type="predicted"/>
<dbReference type="Proteomes" id="UP000314294">
    <property type="component" value="Unassembled WGS sequence"/>
</dbReference>
<dbReference type="EMBL" id="SRLO01000242">
    <property type="protein sequence ID" value="TNN64987.1"/>
    <property type="molecule type" value="Genomic_DNA"/>
</dbReference>
<name>A0A4Z2HGK3_9TELE</name>
<gene>
    <name evidence="1" type="ORF">EYF80_024726</name>
</gene>
<accession>A0A4Z2HGK3</accession>
<comment type="caution">
    <text evidence="1">The sequence shown here is derived from an EMBL/GenBank/DDBJ whole genome shotgun (WGS) entry which is preliminary data.</text>
</comment>
<dbReference type="OrthoDB" id="10192501at2759"/>
<reference evidence="1 2" key="1">
    <citation type="submission" date="2019-03" db="EMBL/GenBank/DDBJ databases">
        <title>First draft genome of Liparis tanakae, snailfish: a comprehensive survey of snailfish specific genes.</title>
        <authorList>
            <person name="Kim W."/>
            <person name="Song I."/>
            <person name="Jeong J.-H."/>
            <person name="Kim D."/>
            <person name="Kim S."/>
            <person name="Ryu S."/>
            <person name="Song J.Y."/>
            <person name="Lee S.K."/>
        </authorList>
    </citation>
    <scope>NUCLEOTIDE SEQUENCE [LARGE SCALE GENOMIC DNA]</scope>
    <source>
        <tissue evidence="1">Muscle</tissue>
    </source>
</reference>
<organism evidence="1 2">
    <name type="scientific">Liparis tanakae</name>
    <name type="common">Tanaka's snailfish</name>
    <dbReference type="NCBI Taxonomy" id="230148"/>
    <lineage>
        <taxon>Eukaryota</taxon>
        <taxon>Metazoa</taxon>
        <taxon>Chordata</taxon>
        <taxon>Craniata</taxon>
        <taxon>Vertebrata</taxon>
        <taxon>Euteleostomi</taxon>
        <taxon>Actinopterygii</taxon>
        <taxon>Neopterygii</taxon>
        <taxon>Teleostei</taxon>
        <taxon>Neoteleostei</taxon>
        <taxon>Acanthomorphata</taxon>
        <taxon>Eupercaria</taxon>
        <taxon>Perciformes</taxon>
        <taxon>Cottioidei</taxon>
        <taxon>Cottales</taxon>
        <taxon>Liparidae</taxon>
        <taxon>Liparis</taxon>
    </lineage>
</organism>
<sequence length="67" mass="7559">MPCWTSARATAAPMPTEAPVTRATLPFHRSISPQHYLPPGLDTKPQPFALVLCRLRSRCHSRGYQER</sequence>
<protein>
    <submittedName>
        <fullName evidence="1">Uncharacterized protein</fullName>
    </submittedName>
</protein>